<comment type="caution">
    <text evidence="3">The sequence shown here is derived from an EMBL/GenBank/DDBJ whole genome shotgun (WGS) entry which is preliminary data.</text>
</comment>
<dbReference type="AlphaFoldDB" id="A0ABD1CJW2"/>
<sequence>MSRGQVRCGQAPPGGVLYSMAVAIVVLTSSAVLGAHWDHSVFLDGDYRLLWSISGSDITFEVQVRTHGYIGLGFSKDGTIYGADIVIGWVDVGQVHFQKAMELNRTAPPRVVVPPVLHESIREIAFSGCLLSLYEVEVGKMSRD</sequence>
<dbReference type="InterPro" id="IPR045266">
    <property type="entry name" value="DOH_DOMON"/>
</dbReference>
<keyword evidence="1" id="KW-1133">Transmembrane helix</keyword>
<name>A0ABD1CJW2_CULPP</name>
<dbReference type="EMBL" id="JBEHCU010011477">
    <property type="protein sequence ID" value="KAL1376683.1"/>
    <property type="molecule type" value="Genomic_DNA"/>
</dbReference>
<dbReference type="Proteomes" id="UP001562425">
    <property type="component" value="Unassembled WGS sequence"/>
</dbReference>
<evidence type="ECO:0000259" key="2">
    <source>
        <dbReference type="PROSITE" id="PS50836"/>
    </source>
</evidence>
<evidence type="ECO:0000256" key="1">
    <source>
        <dbReference type="SAM" id="Phobius"/>
    </source>
</evidence>
<evidence type="ECO:0000313" key="3">
    <source>
        <dbReference type="EMBL" id="KAL1376683.1"/>
    </source>
</evidence>
<evidence type="ECO:0000313" key="4">
    <source>
        <dbReference type="Proteomes" id="UP001562425"/>
    </source>
</evidence>
<dbReference type="PANTHER" id="PTHR10157">
    <property type="entry name" value="DOPAMINE BETA HYDROXYLASE RELATED"/>
    <property type="match status" value="1"/>
</dbReference>
<organism evidence="3 4">
    <name type="scientific">Culex pipiens pipiens</name>
    <name type="common">Northern house mosquito</name>
    <dbReference type="NCBI Taxonomy" id="38569"/>
    <lineage>
        <taxon>Eukaryota</taxon>
        <taxon>Metazoa</taxon>
        <taxon>Ecdysozoa</taxon>
        <taxon>Arthropoda</taxon>
        <taxon>Hexapoda</taxon>
        <taxon>Insecta</taxon>
        <taxon>Pterygota</taxon>
        <taxon>Neoptera</taxon>
        <taxon>Endopterygota</taxon>
        <taxon>Diptera</taxon>
        <taxon>Nematocera</taxon>
        <taxon>Culicoidea</taxon>
        <taxon>Culicidae</taxon>
        <taxon>Culicinae</taxon>
        <taxon>Culicini</taxon>
        <taxon>Culex</taxon>
        <taxon>Culex</taxon>
    </lineage>
</organism>
<feature type="domain" description="DOMON" evidence="2">
    <location>
        <begin position="45"/>
        <end position="144"/>
    </location>
</feature>
<dbReference type="InterPro" id="IPR005018">
    <property type="entry name" value="DOMON_domain"/>
</dbReference>
<dbReference type="InterPro" id="IPR000945">
    <property type="entry name" value="DBH-like"/>
</dbReference>
<dbReference type="PANTHER" id="PTHR10157:SF40">
    <property type="entry name" value="MOXD1 HOMOLOG 2"/>
    <property type="match status" value="1"/>
</dbReference>
<dbReference type="CDD" id="cd09631">
    <property type="entry name" value="DOMON_DOH"/>
    <property type="match status" value="1"/>
</dbReference>
<keyword evidence="1" id="KW-0812">Transmembrane</keyword>
<dbReference type="Pfam" id="PF03351">
    <property type="entry name" value="DOMON"/>
    <property type="match status" value="1"/>
</dbReference>
<keyword evidence="4" id="KW-1185">Reference proteome</keyword>
<dbReference type="PROSITE" id="PS50836">
    <property type="entry name" value="DOMON"/>
    <property type="match status" value="1"/>
</dbReference>
<proteinExistence type="predicted"/>
<accession>A0ABD1CJW2</accession>
<keyword evidence="1" id="KW-0472">Membrane</keyword>
<protein>
    <recommendedName>
        <fullName evidence="2">DOMON domain-containing protein</fullName>
    </recommendedName>
</protein>
<gene>
    <name evidence="3" type="ORF">pipiens_016754</name>
</gene>
<reference evidence="3 4" key="1">
    <citation type="submission" date="2024-05" db="EMBL/GenBank/DDBJ databases">
        <title>Culex pipiens pipiens assembly and annotation.</title>
        <authorList>
            <person name="Alout H."/>
            <person name="Durand T."/>
        </authorList>
    </citation>
    <scope>NUCLEOTIDE SEQUENCE [LARGE SCALE GENOMIC DNA]</scope>
    <source>
        <strain evidence="3">HA-2024</strain>
        <tissue evidence="3">Whole body</tissue>
    </source>
</reference>
<feature type="transmembrane region" description="Helical" evidence="1">
    <location>
        <begin position="16"/>
        <end position="35"/>
    </location>
</feature>